<dbReference type="EMBL" id="RZGX01000001">
    <property type="protein sequence ID" value="RUR26526.1"/>
    <property type="molecule type" value="Genomic_DNA"/>
</dbReference>
<sequence>MNILADASLPGLKQAFPKPFHLTEYNRPDEIAQLLPGQDILLCRSTLKVNQSLLKNHRLQYVATASSGTDHLDHFWLDSQNIQVIDAKGSNAQAVADYVVACLSFLEQQHLIHGNKAGIIGLGKVGTRVAARLQAADFEIVTYDPLKAKREPAAFQSCTLEELYQVDLLCIHAELHSNHPYPTANLINQNFLDRLKPGCIIINAARGGIVNEEELLHSSKPLIYCTDVYLNEPEINPRIIDKATICTPHIAGHSLEAKYAAIALVSSALHQIAGLAPPQFAVPSLPQFLSYEKDKLWYETILEIYNPIEETSSLKQATDKKAAFLNLRKNHQTRHDFSQYFADSILNYKTKLLLGI</sequence>
<accession>A0A317U7Y9</accession>
<comment type="similarity">
    <text evidence="1 6">Belongs to the D-isomer specific 2-hydroxyacid dehydrogenase family.</text>
</comment>
<dbReference type="GO" id="GO:0033711">
    <property type="term" value="F:4-phosphoerythronate dehydrogenase activity"/>
    <property type="evidence" value="ECO:0007669"/>
    <property type="project" value="InterPro"/>
</dbReference>
<dbReference type="CDD" id="cd12158">
    <property type="entry name" value="ErythrP_dh"/>
    <property type="match status" value="1"/>
</dbReference>
<name>A0A317U7Y9_9GAMM</name>
<dbReference type="InterPro" id="IPR006139">
    <property type="entry name" value="D-isomer_2_OHA_DH_cat_dom"/>
</dbReference>
<keyword evidence="4" id="KW-0520">NAD</keyword>
<evidence type="ECO:0000256" key="3">
    <source>
        <dbReference type="ARBA" id="ARBA00023002"/>
    </source>
</evidence>
<dbReference type="GO" id="GO:0005829">
    <property type="term" value="C:cytosol"/>
    <property type="evidence" value="ECO:0007669"/>
    <property type="project" value="TreeGrafter"/>
</dbReference>
<reference evidence="10 12" key="2">
    <citation type="submission" date="2018-12" db="EMBL/GenBank/DDBJ databases">
        <title>Legionella sp,whole genome shotgun sequence.</title>
        <authorList>
            <person name="Wu H."/>
        </authorList>
    </citation>
    <scope>NUCLEOTIDE SEQUENCE [LARGE SCALE GENOMIC DNA]</scope>
    <source>
        <strain evidence="12">km489</strain>
        <strain evidence="10">Km489</strain>
    </source>
</reference>
<evidence type="ECO:0000313" key="10">
    <source>
        <dbReference type="EMBL" id="RUR26526.1"/>
    </source>
</evidence>
<reference evidence="9 11" key="1">
    <citation type="submission" date="2018-05" db="EMBL/GenBank/DDBJ databases">
        <title>Legionella qingyii sp.nov., whole genome shotgun sequence.</title>
        <authorList>
            <person name="Wu H."/>
            <person name="Zhu Q."/>
            <person name="Hu C."/>
        </authorList>
    </citation>
    <scope>NUCLEOTIDE SEQUENCE [LARGE SCALE GENOMIC DNA]</scope>
    <source>
        <strain evidence="9 11">HEB18</strain>
    </source>
</reference>
<dbReference type="InterPro" id="IPR029752">
    <property type="entry name" value="D-isomer_DH_CS1"/>
</dbReference>
<evidence type="ECO:0000256" key="5">
    <source>
        <dbReference type="ARBA" id="ARBA00023096"/>
    </source>
</evidence>
<keyword evidence="3 6" id="KW-0560">Oxidoreductase</keyword>
<dbReference type="PROSITE" id="PS00671">
    <property type="entry name" value="D_2_HYDROXYACID_DH_3"/>
    <property type="match status" value="1"/>
</dbReference>
<dbReference type="PROSITE" id="PS00065">
    <property type="entry name" value="D_2_HYDROXYACID_DH_1"/>
    <property type="match status" value="1"/>
</dbReference>
<evidence type="ECO:0000256" key="1">
    <source>
        <dbReference type="ARBA" id="ARBA00005854"/>
    </source>
</evidence>
<comment type="caution">
    <text evidence="9">The sequence shown here is derived from an EMBL/GenBank/DDBJ whole genome shotgun (WGS) entry which is preliminary data.</text>
</comment>
<evidence type="ECO:0000256" key="6">
    <source>
        <dbReference type="RuleBase" id="RU003719"/>
    </source>
</evidence>
<dbReference type="PANTHER" id="PTHR10996">
    <property type="entry name" value="2-HYDROXYACID DEHYDROGENASE-RELATED"/>
    <property type="match status" value="1"/>
</dbReference>
<keyword evidence="12" id="KW-1185">Reference proteome</keyword>
<dbReference type="InterPro" id="IPR020921">
    <property type="entry name" value="Erythronate-4-P_DHase"/>
</dbReference>
<protein>
    <submittedName>
        <fullName evidence="9">4-phosphoerythronate dehydrogenase</fullName>
    </submittedName>
</protein>
<feature type="domain" description="D-isomer specific 2-hydroxyacid dehydrogenase NAD-binding" evidence="8">
    <location>
        <begin position="109"/>
        <end position="251"/>
    </location>
</feature>
<dbReference type="GO" id="GO:0051287">
    <property type="term" value="F:NAD binding"/>
    <property type="evidence" value="ECO:0007669"/>
    <property type="project" value="InterPro"/>
</dbReference>
<evidence type="ECO:0000313" key="9">
    <source>
        <dbReference type="EMBL" id="PWY57445.1"/>
    </source>
</evidence>
<organism evidence="9 11">
    <name type="scientific">Legionella qingyii</name>
    <dbReference type="NCBI Taxonomy" id="2184757"/>
    <lineage>
        <taxon>Bacteria</taxon>
        <taxon>Pseudomonadati</taxon>
        <taxon>Pseudomonadota</taxon>
        <taxon>Gammaproteobacteria</taxon>
        <taxon>Legionellales</taxon>
        <taxon>Legionellaceae</taxon>
        <taxon>Legionella</taxon>
    </lineage>
</organism>
<dbReference type="Proteomes" id="UP000287374">
    <property type="component" value="Unassembled WGS sequence"/>
</dbReference>
<evidence type="ECO:0000313" key="12">
    <source>
        <dbReference type="Proteomes" id="UP000287374"/>
    </source>
</evidence>
<dbReference type="Pfam" id="PF02826">
    <property type="entry name" value="2-Hacid_dh_C"/>
    <property type="match status" value="1"/>
</dbReference>
<dbReference type="AlphaFoldDB" id="A0A317U7Y9"/>
<dbReference type="GO" id="GO:0030267">
    <property type="term" value="F:glyoxylate reductase (NADPH) activity"/>
    <property type="evidence" value="ECO:0007669"/>
    <property type="project" value="TreeGrafter"/>
</dbReference>
<evidence type="ECO:0000256" key="4">
    <source>
        <dbReference type="ARBA" id="ARBA00023027"/>
    </source>
</evidence>
<gene>
    <name evidence="9" type="ORF">DGG96_01640</name>
    <name evidence="10" type="ORF">ELY20_01005</name>
</gene>
<dbReference type="Pfam" id="PF00389">
    <property type="entry name" value="2-Hacid_dh"/>
    <property type="match status" value="1"/>
</dbReference>
<keyword evidence="2" id="KW-0963">Cytoplasm</keyword>
<evidence type="ECO:0000259" key="8">
    <source>
        <dbReference type="Pfam" id="PF02826"/>
    </source>
</evidence>
<dbReference type="SUPFAM" id="SSF52283">
    <property type="entry name" value="Formate/glycerate dehydrogenase catalytic domain-like"/>
    <property type="match status" value="1"/>
</dbReference>
<evidence type="ECO:0000256" key="2">
    <source>
        <dbReference type="ARBA" id="ARBA00022490"/>
    </source>
</evidence>
<dbReference type="InterPro" id="IPR036291">
    <property type="entry name" value="NAD(P)-bd_dom_sf"/>
</dbReference>
<evidence type="ECO:0000259" key="7">
    <source>
        <dbReference type="Pfam" id="PF00389"/>
    </source>
</evidence>
<dbReference type="GO" id="GO:0008615">
    <property type="term" value="P:pyridoxine biosynthetic process"/>
    <property type="evidence" value="ECO:0007669"/>
    <property type="project" value="UniProtKB-KW"/>
</dbReference>
<feature type="domain" description="D-isomer specific 2-hydroxyacid dehydrogenase catalytic" evidence="7">
    <location>
        <begin position="26"/>
        <end position="264"/>
    </location>
</feature>
<dbReference type="PANTHER" id="PTHR10996:SF178">
    <property type="entry name" value="2-HYDROXYACID DEHYDROGENASE YGL185C-RELATED"/>
    <property type="match status" value="1"/>
</dbReference>
<dbReference type="RefSeq" id="WP_110141277.1">
    <property type="nucleotide sequence ID" value="NZ_QHJG01000002.1"/>
</dbReference>
<proteinExistence type="inferred from homology"/>
<dbReference type="InterPro" id="IPR050223">
    <property type="entry name" value="D-isomer_2-hydroxyacid_DH"/>
</dbReference>
<dbReference type="InterPro" id="IPR029753">
    <property type="entry name" value="D-isomer_DH_CS"/>
</dbReference>
<dbReference type="InterPro" id="IPR006140">
    <property type="entry name" value="D-isomer_DH_NAD-bd"/>
</dbReference>
<dbReference type="SUPFAM" id="SSF51735">
    <property type="entry name" value="NAD(P)-binding Rossmann-fold domains"/>
    <property type="match status" value="1"/>
</dbReference>
<dbReference type="GO" id="GO:0016618">
    <property type="term" value="F:hydroxypyruvate reductase [NAD(P)H] activity"/>
    <property type="evidence" value="ECO:0007669"/>
    <property type="project" value="TreeGrafter"/>
</dbReference>
<dbReference type="OrthoDB" id="9770208at2"/>
<evidence type="ECO:0000313" key="11">
    <source>
        <dbReference type="Proteomes" id="UP000247152"/>
    </source>
</evidence>
<dbReference type="Gene3D" id="3.40.50.720">
    <property type="entry name" value="NAD(P)-binding Rossmann-like Domain"/>
    <property type="match status" value="2"/>
</dbReference>
<keyword evidence="5" id="KW-0664">Pyridoxine biosynthesis</keyword>
<dbReference type="Proteomes" id="UP000247152">
    <property type="component" value="Unassembled WGS sequence"/>
</dbReference>
<dbReference type="EMBL" id="QHJG01000002">
    <property type="protein sequence ID" value="PWY57445.1"/>
    <property type="molecule type" value="Genomic_DNA"/>
</dbReference>